<dbReference type="Proteomes" id="UP001174694">
    <property type="component" value="Unassembled WGS sequence"/>
</dbReference>
<dbReference type="EMBL" id="JANBVO010000006">
    <property type="protein sequence ID" value="KAJ9151207.1"/>
    <property type="molecule type" value="Genomic_DNA"/>
</dbReference>
<feature type="region of interest" description="Disordered" evidence="1">
    <location>
        <begin position="80"/>
        <end position="102"/>
    </location>
</feature>
<dbReference type="AlphaFoldDB" id="A0AA38S008"/>
<feature type="region of interest" description="Disordered" evidence="1">
    <location>
        <begin position="117"/>
        <end position="141"/>
    </location>
</feature>
<keyword evidence="3" id="KW-1185">Reference proteome</keyword>
<feature type="region of interest" description="Disordered" evidence="1">
    <location>
        <begin position="1"/>
        <end position="40"/>
    </location>
</feature>
<gene>
    <name evidence="2" type="ORF">NKR23_g3113</name>
</gene>
<evidence type="ECO:0000256" key="1">
    <source>
        <dbReference type="SAM" id="MobiDB-lite"/>
    </source>
</evidence>
<protein>
    <submittedName>
        <fullName evidence="2">Uncharacterized protein</fullName>
    </submittedName>
</protein>
<reference evidence="2" key="1">
    <citation type="submission" date="2022-07" db="EMBL/GenBank/DDBJ databases">
        <title>Fungi with potential for degradation of polypropylene.</title>
        <authorList>
            <person name="Gostincar C."/>
        </authorList>
    </citation>
    <scope>NUCLEOTIDE SEQUENCE</scope>
    <source>
        <strain evidence="2">EXF-13308</strain>
    </source>
</reference>
<sequence>MFWTSSDPASPGEPDLEAGSGSLLSSHRLESISGPQPPRNPCYHVCVPGAFCASEVRSNLHPGNHCDEGKETSFHFQVGDVGKAGEEDEEPTGCERRSENATNCEQALTADQLEEVNTQPKGSLPDEARQAPKANGTGQRKRMTGALMATVGFILLKDIRGLDFIDELDALEAGTLQTIGQ</sequence>
<proteinExistence type="predicted"/>
<accession>A0AA38S008</accession>
<name>A0AA38S008_9PEZI</name>
<evidence type="ECO:0000313" key="2">
    <source>
        <dbReference type="EMBL" id="KAJ9151207.1"/>
    </source>
</evidence>
<organism evidence="2 3">
    <name type="scientific">Pleurostoma richardsiae</name>
    <dbReference type="NCBI Taxonomy" id="41990"/>
    <lineage>
        <taxon>Eukaryota</taxon>
        <taxon>Fungi</taxon>
        <taxon>Dikarya</taxon>
        <taxon>Ascomycota</taxon>
        <taxon>Pezizomycotina</taxon>
        <taxon>Sordariomycetes</taxon>
        <taxon>Sordariomycetidae</taxon>
        <taxon>Calosphaeriales</taxon>
        <taxon>Pleurostomataceae</taxon>
        <taxon>Pleurostoma</taxon>
    </lineage>
</organism>
<evidence type="ECO:0000313" key="3">
    <source>
        <dbReference type="Proteomes" id="UP001174694"/>
    </source>
</evidence>
<comment type="caution">
    <text evidence="2">The sequence shown here is derived from an EMBL/GenBank/DDBJ whole genome shotgun (WGS) entry which is preliminary data.</text>
</comment>